<dbReference type="Proteomes" id="UP000626092">
    <property type="component" value="Unassembled WGS sequence"/>
</dbReference>
<reference evidence="3" key="1">
    <citation type="submission" date="2019-11" db="EMBL/GenBank/DDBJ databases">
        <authorList>
            <person name="Liu Y."/>
            <person name="Hou J."/>
            <person name="Li T.-Q."/>
            <person name="Guan C.-H."/>
            <person name="Wu X."/>
            <person name="Wu H.-Z."/>
            <person name="Ling F."/>
            <person name="Zhang R."/>
            <person name="Shi X.-G."/>
            <person name="Ren J.-P."/>
            <person name="Chen E.-F."/>
            <person name="Sun J.-M."/>
        </authorList>
    </citation>
    <scope>NUCLEOTIDE SEQUENCE</scope>
    <source>
        <strain evidence="3">Adult_tree_wgs_1</strain>
        <tissue evidence="3">Leaves</tissue>
    </source>
</reference>
<keyword evidence="2" id="KW-0812">Transmembrane</keyword>
<gene>
    <name evidence="3" type="ORF">RHSIM_Rhsim12G0165400</name>
</gene>
<feature type="compositionally biased region" description="Low complexity" evidence="1">
    <location>
        <begin position="38"/>
        <end position="48"/>
    </location>
</feature>
<evidence type="ECO:0000313" key="4">
    <source>
        <dbReference type="Proteomes" id="UP000626092"/>
    </source>
</evidence>
<evidence type="ECO:0000256" key="1">
    <source>
        <dbReference type="SAM" id="MobiDB-lite"/>
    </source>
</evidence>
<evidence type="ECO:0000313" key="3">
    <source>
        <dbReference type="EMBL" id="KAF7124641.1"/>
    </source>
</evidence>
<dbReference type="AlphaFoldDB" id="A0A834LA02"/>
<proteinExistence type="predicted"/>
<feature type="region of interest" description="Disordered" evidence="1">
    <location>
        <begin position="1"/>
        <end position="48"/>
    </location>
</feature>
<feature type="transmembrane region" description="Helical" evidence="2">
    <location>
        <begin position="140"/>
        <end position="157"/>
    </location>
</feature>
<keyword evidence="4" id="KW-1185">Reference proteome</keyword>
<dbReference type="PANTHER" id="PTHR34741">
    <property type="entry name" value="IMAP FAMILY MEMBER 1, PUTATIVE-RELATED"/>
    <property type="match status" value="1"/>
</dbReference>
<dbReference type="PANTHER" id="PTHR34741:SF2">
    <property type="entry name" value="VESICLE TRANSPORT PROTEIN"/>
    <property type="match status" value="1"/>
</dbReference>
<comment type="caution">
    <text evidence="3">The sequence shown here is derived from an EMBL/GenBank/DDBJ whole genome shotgun (WGS) entry which is preliminary data.</text>
</comment>
<feature type="transmembrane region" description="Helical" evidence="2">
    <location>
        <begin position="81"/>
        <end position="100"/>
    </location>
</feature>
<accession>A0A834LA02</accession>
<protein>
    <submittedName>
        <fullName evidence="3">Uncharacterized protein</fullName>
    </submittedName>
</protein>
<organism evidence="3 4">
    <name type="scientific">Rhododendron simsii</name>
    <name type="common">Sims's rhododendron</name>
    <dbReference type="NCBI Taxonomy" id="118357"/>
    <lineage>
        <taxon>Eukaryota</taxon>
        <taxon>Viridiplantae</taxon>
        <taxon>Streptophyta</taxon>
        <taxon>Embryophyta</taxon>
        <taxon>Tracheophyta</taxon>
        <taxon>Spermatophyta</taxon>
        <taxon>Magnoliopsida</taxon>
        <taxon>eudicotyledons</taxon>
        <taxon>Gunneridae</taxon>
        <taxon>Pentapetalae</taxon>
        <taxon>asterids</taxon>
        <taxon>Ericales</taxon>
        <taxon>Ericaceae</taxon>
        <taxon>Ericoideae</taxon>
        <taxon>Rhodoreae</taxon>
        <taxon>Rhododendron</taxon>
    </lineage>
</organism>
<evidence type="ECO:0000256" key="2">
    <source>
        <dbReference type="SAM" id="Phobius"/>
    </source>
</evidence>
<dbReference type="OrthoDB" id="1745749at2759"/>
<name>A0A834LA02_RHOSS</name>
<dbReference type="EMBL" id="WJXA01000012">
    <property type="protein sequence ID" value="KAF7124641.1"/>
    <property type="molecule type" value="Genomic_DNA"/>
</dbReference>
<keyword evidence="2" id="KW-1133">Transmembrane helix</keyword>
<sequence>MKTALKKILAKLQRPPPTPNLPNSPIEAPNQPPHDLEQPIQQPNAQQQQHQNNLDFPTLVVAFCLTGATEIAVQNHTVHPLYFHSLCLMVVLAFASIFVAKYIASEQPNAAGVLNNLGVFFGVTAFFFAVTISFPLCLRIISWIIYVISLLAILICNPPRV</sequence>
<keyword evidence="2" id="KW-0472">Membrane</keyword>
<feature type="transmembrane region" description="Helical" evidence="2">
    <location>
        <begin position="56"/>
        <end position="75"/>
    </location>
</feature>
<feature type="transmembrane region" description="Helical" evidence="2">
    <location>
        <begin position="112"/>
        <end position="134"/>
    </location>
</feature>